<dbReference type="KEGG" id="ffu:CLAFUR5_09687"/>
<name>A0A9Q8PF93_PASFU</name>
<keyword evidence="3" id="KW-1185">Reference proteome</keyword>
<reference evidence="2" key="2">
    <citation type="journal article" date="2022" name="Microb. Genom.">
        <title>A chromosome-scale genome assembly of the tomato pathogen Cladosporium fulvum reveals a compartmentalized genome architecture and the presence of a dispensable chromosome.</title>
        <authorList>
            <person name="Zaccaron A.Z."/>
            <person name="Chen L.H."/>
            <person name="Samaras A."/>
            <person name="Stergiopoulos I."/>
        </authorList>
    </citation>
    <scope>NUCLEOTIDE SEQUENCE</scope>
    <source>
        <strain evidence="2">Race5_Kim</strain>
    </source>
</reference>
<reference evidence="2" key="1">
    <citation type="submission" date="2021-12" db="EMBL/GenBank/DDBJ databases">
        <authorList>
            <person name="Zaccaron A."/>
            <person name="Stergiopoulos I."/>
        </authorList>
    </citation>
    <scope>NUCLEOTIDE SEQUENCE</scope>
    <source>
        <strain evidence="2">Race5_Kim</strain>
    </source>
</reference>
<dbReference type="PANTHER" id="PTHR42085:SF2">
    <property type="entry name" value="F-BOX DOMAIN-CONTAINING PROTEIN"/>
    <property type="match status" value="1"/>
</dbReference>
<dbReference type="OrthoDB" id="62952at2759"/>
<feature type="region of interest" description="Disordered" evidence="1">
    <location>
        <begin position="1"/>
        <end position="22"/>
    </location>
</feature>
<sequence>MAPLIISSARGQSRAPKPRPPRLLVPDDVETITFLCPCARSQCRDILANLWITYHSSPPASLQKQATKKEIFVLTRRLCTNVVPEGIDNHKGTSWEPCQADATGLITRDIAQISIGETFLIAAQAIYLAHHRQLKAPCRCRRCRGLDRRPLLKLPAELRNKIYRLVLVFEKPISVRSSWRQPHLLRVNKQIREEASSIYYIENTFSITLSDFNCVPYRRFILRTDINRFYEKLPAVPQYEMWTTAMSWGNLEWWLFLYYRGQMPAIASTAGYHHLRMKVVPRAFKIVSQLRAEGMIRGRIHPVLLEFKEAVEEQANGAWVWV</sequence>
<dbReference type="AlphaFoldDB" id="A0A9Q8PF93"/>
<dbReference type="RefSeq" id="XP_047765777.1">
    <property type="nucleotide sequence ID" value="XM_047908835.1"/>
</dbReference>
<dbReference type="OMA" id="ANLWITY"/>
<evidence type="ECO:0000313" key="2">
    <source>
        <dbReference type="EMBL" id="UJO21411.1"/>
    </source>
</evidence>
<organism evidence="2 3">
    <name type="scientific">Passalora fulva</name>
    <name type="common">Tomato leaf mold</name>
    <name type="synonym">Cladosporium fulvum</name>
    <dbReference type="NCBI Taxonomy" id="5499"/>
    <lineage>
        <taxon>Eukaryota</taxon>
        <taxon>Fungi</taxon>
        <taxon>Dikarya</taxon>
        <taxon>Ascomycota</taxon>
        <taxon>Pezizomycotina</taxon>
        <taxon>Dothideomycetes</taxon>
        <taxon>Dothideomycetidae</taxon>
        <taxon>Mycosphaerellales</taxon>
        <taxon>Mycosphaerellaceae</taxon>
        <taxon>Fulvia</taxon>
    </lineage>
</organism>
<dbReference type="EMBL" id="CP090171">
    <property type="protein sequence ID" value="UJO21411.1"/>
    <property type="molecule type" value="Genomic_DNA"/>
</dbReference>
<dbReference type="InterPro" id="IPR038883">
    <property type="entry name" value="AN11006-like"/>
</dbReference>
<gene>
    <name evidence="2" type="ORF">CLAFUR5_09687</name>
</gene>
<evidence type="ECO:0000256" key="1">
    <source>
        <dbReference type="SAM" id="MobiDB-lite"/>
    </source>
</evidence>
<evidence type="ECO:0000313" key="3">
    <source>
        <dbReference type="Proteomes" id="UP000756132"/>
    </source>
</evidence>
<dbReference type="Proteomes" id="UP000756132">
    <property type="component" value="Chromosome 9"/>
</dbReference>
<dbReference type="GeneID" id="71989565"/>
<dbReference type="PANTHER" id="PTHR42085">
    <property type="entry name" value="F-BOX DOMAIN-CONTAINING PROTEIN"/>
    <property type="match status" value="1"/>
</dbReference>
<proteinExistence type="predicted"/>
<accession>A0A9Q8PF93</accession>
<protein>
    <submittedName>
        <fullName evidence="2">Uncharacterized protein</fullName>
    </submittedName>
</protein>